<keyword evidence="2" id="KW-1185">Reference proteome</keyword>
<gene>
    <name evidence="1" type="ORF">ACFFIA_00355</name>
</gene>
<accession>A0ABV6LUM5</accession>
<sequence length="482" mass="53693">MVAVDADTTLRQILRGNEQWGDGTPLEQATSYFLANMLDDVVARVREQNPALHRPVDLLISMSGFSPLTTILAYELIRPARLLVIYSAQANASVDVIATHVIGPNRLRFQDFSHRSVEPTDPQGVYREVKAELARWAASDGRRPSAIIDITGGKKVMSAAAALAAWQLNLGLCYLDGEYDQEFRRVVPGDERPLLLDNPTALFGEQEMAAALETFRGGGFSSAYAQYQELCEQIAEPGRARFMRALSGLYRAWCDLDLASLPECVKAVEAARKAAHRELTQQTSRRVAEQVTFLRSLTTDPPDPAALLVCFHVLGKHYADIGRHDFAALLFYRTIEGCLSRRLELSFRDFSCKNPDYGFLGDPDEVAAAYQRAVVETGGQDNRALPSRVSLIHAAVLLYSLDDEYMLKAKLNSPGAIANLRDLAEIRNNSVLAHGYRTVTPDQSERLRARAEHLLSVFWQLHGTRTNVRALCERLKFVDTDR</sequence>
<protein>
    <submittedName>
        <fullName evidence="1">TIGR02710 family CRISPR-associated CARF protein</fullName>
    </submittedName>
</protein>
<dbReference type="RefSeq" id="WP_377243465.1">
    <property type="nucleotide sequence ID" value="NZ_JBHLUH010000002.1"/>
</dbReference>
<name>A0ABV6LUM5_9ACTN</name>
<dbReference type="InterPro" id="IPR014082">
    <property type="entry name" value="CRISPR-assoc_prot_Cas02710"/>
</dbReference>
<evidence type="ECO:0000313" key="1">
    <source>
        <dbReference type="EMBL" id="MFC0526117.1"/>
    </source>
</evidence>
<organism evidence="1 2">
    <name type="scientific">Phytohabitans kaempferiae</name>
    <dbReference type="NCBI Taxonomy" id="1620943"/>
    <lineage>
        <taxon>Bacteria</taxon>
        <taxon>Bacillati</taxon>
        <taxon>Actinomycetota</taxon>
        <taxon>Actinomycetes</taxon>
        <taxon>Micromonosporales</taxon>
        <taxon>Micromonosporaceae</taxon>
    </lineage>
</organism>
<dbReference type="Pfam" id="PF09670">
    <property type="entry name" value="Cas_Cas02710"/>
    <property type="match status" value="1"/>
</dbReference>
<comment type="caution">
    <text evidence="1">The sequence shown here is derived from an EMBL/GenBank/DDBJ whole genome shotgun (WGS) entry which is preliminary data.</text>
</comment>
<dbReference type="Gene3D" id="3.40.50.10770">
    <property type="entry name" value="Hypothetical protein VC1899 like domain (Restriction endonuclease-like)"/>
    <property type="match status" value="1"/>
</dbReference>
<evidence type="ECO:0000313" key="2">
    <source>
        <dbReference type="Proteomes" id="UP001589867"/>
    </source>
</evidence>
<dbReference type="NCBIfam" id="TIGR02710">
    <property type="entry name" value="TIGR02710 family CRISPR-associated CARF protein"/>
    <property type="match status" value="1"/>
</dbReference>
<dbReference type="Proteomes" id="UP001589867">
    <property type="component" value="Unassembled WGS sequence"/>
</dbReference>
<reference evidence="1 2" key="1">
    <citation type="submission" date="2024-09" db="EMBL/GenBank/DDBJ databases">
        <authorList>
            <person name="Sun Q."/>
            <person name="Mori K."/>
        </authorList>
    </citation>
    <scope>NUCLEOTIDE SEQUENCE [LARGE SCALE GENOMIC DNA]</scope>
    <source>
        <strain evidence="1 2">TBRC 3947</strain>
    </source>
</reference>
<proteinExistence type="predicted"/>
<dbReference type="EMBL" id="JBHLUH010000002">
    <property type="protein sequence ID" value="MFC0526117.1"/>
    <property type="molecule type" value="Genomic_DNA"/>
</dbReference>